<keyword evidence="1" id="KW-1133">Transmembrane helix</keyword>
<reference evidence="2 3" key="1">
    <citation type="journal article" date="2024" name="G3 (Bethesda)">
        <title>Genome assembly of Hibiscus sabdariffa L. provides insights into metabolisms of medicinal natural products.</title>
        <authorList>
            <person name="Kim T."/>
        </authorList>
    </citation>
    <scope>NUCLEOTIDE SEQUENCE [LARGE SCALE GENOMIC DNA]</scope>
    <source>
        <strain evidence="2">TK-2024</strain>
        <tissue evidence="2">Old leaves</tissue>
    </source>
</reference>
<comment type="caution">
    <text evidence="2">The sequence shown here is derived from an EMBL/GenBank/DDBJ whole genome shotgun (WGS) entry which is preliminary data.</text>
</comment>
<dbReference type="PANTHER" id="PTHR33449">
    <property type="entry name" value="NUCLEOID-ASSOCIATED PROTEIN YBAB"/>
    <property type="match status" value="1"/>
</dbReference>
<keyword evidence="3" id="KW-1185">Reference proteome</keyword>
<feature type="transmembrane region" description="Helical" evidence="1">
    <location>
        <begin position="119"/>
        <end position="142"/>
    </location>
</feature>
<proteinExistence type="predicted"/>
<accession>A0ABR2NE78</accession>
<evidence type="ECO:0000256" key="1">
    <source>
        <dbReference type="SAM" id="Phobius"/>
    </source>
</evidence>
<name>A0ABR2NE78_9ROSI</name>
<keyword evidence="1" id="KW-0812">Transmembrane</keyword>
<gene>
    <name evidence="2" type="ORF">V6N11_063106</name>
</gene>
<feature type="transmembrane region" description="Helical" evidence="1">
    <location>
        <begin position="44"/>
        <end position="65"/>
    </location>
</feature>
<dbReference type="Proteomes" id="UP001396334">
    <property type="component" value="Unassembled WGS sequence"/>
</dbReference>
<evidence type="ECO:0000313" key="3">
    <source>
        <dbReference type="Proteomes" id="UP001396334"/>
    </source>
</evidence>
<keyword evidence="1" id="KW-0472">Membrane</keyword>
<evidence type="ECO:0000313" key="2">
    <source>
        <dbReference type="EMBL" id="KAK8974484.1"/>
    </source>
</evidence>
<organism evidence="2 3">
    <name type="scientific">Hibiscus sabdariffa</name>
    <name type="common">roselle</name>
    <dbReference type="NCBI Taxonomy" id="183260"/>
    <lineage>
        <taxon>Eukaryota</taxon>
        <taxon>Viridiplantae</taxon>
        <taxon>Streptophyta</taxon>
        <taxon>Embryophyta</taxon>
        <taxon>Tracheophyta</taxon>
        <taxon>Spermatophyta</taxon>
        <taxon>Magnoliopsida</taxon>
        <taxon>eudicotyledons</taxon>
        <taxon>Gunneridae</taxon>
        <taxon>Pentapetalae</taxon>
        <taxon>rosids</taxon>
        <taxon>malvids</taxon>
        <taxon>Malvales</taxon>
        <taxon>Malvaceae</taxon>
        <taxon>Malvoideae</taxon>
        <taxon>Hibiscus</taxon>
    </lineage>
</organism>
<dbReference type="PANTHER" id="PTHR33449:SF1">
    <property type="entry name" value="NUCLEOID-ASSOCIATED PROTEIN YBAB"/>
    <property type="match status" value="1"/>
</dbReference>
<dbReference type="InterPro" id="IPR004401">
    <property type="entry name" value="YbaB/EbfC"/>
</dbReference>
<protein>
    <submittedName>
        <fullName evidence="2">Uncharacterized protein</fullName>
    </submittedName>
</protein>
<dbReference type="EMBL" id="JBBPBN010000166">
    <property type="protein sequence ID" value="KAK8974484.1"/>
    <property type="molecule type" value="Genomic_DNA"/>
</dbReference>
<sequence>MQNLYEAVKKVQIVVQDKAVRVQKELAAAEFDGYYECELKKVCYYSSLSTVLVLAISYTWLLLYISSRLYEASLYYLLFRILCYPSHLISSPPPLPKGKCTKLRLHWVNDKDNCGKWEAAVVLPGNLFCMGHLCITIVHPLWKRMSL</sequence>